<protein>
    <recommendedName>
        <fullName evidence="4">J domain-containing protein</fullName>
    </recommendedName>
</protein>
<dbReference type="SMART" id="SM00271">
    <property type="entry name" value="DnaJ"/>
    <property type="match status" value="1"/>
</dbReference>
<dbReference type="Pfam" id="PF12796">
    <property type="entry name" value="Ank_2"/>
    <property type="match status" value="3"/>
</dbReference>
<evidence type="ECO:0000256" key="3">
    <source>
        <dbReference type="PROSITE-ProRule" id="PRU00023"/>
    </source>
</evidence>
<dbReference type="SMART" id="SM00248">
    <property type="entry name" value="ANK"/>
    <property type="match status" value="6"/>
</dbReference>
<proteinExistence type="predicted"/>
<keyword evidence="2 3" id="KW-0040">ANK repeat</keyword>
<evidence type="ECO:0000259" key="4">
    <source>
        <dbReference type="PROSITE" id="PS50076"/>
    </source>
</evidence>
<evidence type="ECO:0000256" key="2">
    <source>
        <dbReference type="ARBA" id="ARBA00023043"/>
    </source>
</evidence>
<dbReference type="PROSITE" id="PS50297">
    <property type="entry name" value="ANK_REP_REGION"/>
    <property type="match status" value="5"/>
</dbReference>
<name>A0A813T5H1_9BILA</name>
<dbReference type="InterPro" id="IPR001623">
    <property type="entry name" value="DnaJ_domain"/>
</dbReference>
<feature type="repeat" description="ANK" evidence="3">
    <location>
        <begin position="361"/>
        <end position="393"/>
    </location>
</feature>
<gene>
    <name evidence="5" type="ORF">ZHD862_LOCUS2593</name>
</gene>
<dbReference type="CDD" id="cd06257">
    <property type="entry name" value="DnaJ"/>
    <property type="match status" value="1"/>
</dbReference>
<dbReference type="PANTHER" id="PTHR24171:SF8">
    <property type="entry name" value="BRCA1-ASSOCIATED RING DOMAIN PROTEIN 1"/>
    <property type="match status" value="1"/>
</dbReference>
<feature type="domain" description="J" evidence="4">
    <location>
        <begin position="7"/>
        <end position="75"/>
    </location>
</feature>
<keyword evidence="1" id="KW-0677">Repeat</keyword>
<dbReference type="GO" id="GO:0004842">
    <property type="term" value="F:ubiquitin-protein transferase activity"/>
    <property type="evidence" value="ECO:0007669"/>
    <property type="project" value="TreeGrafter"/>
</dbReference>
<dbReference type="AlphaFoldDB" id="A0A813T5H1"/>
<dbReference type="EMBL" id="CAJNOT010000052">
    <property type="protein sequence ID" value="CAF0804540.1"/>
    <property type="molecule type" value="Genomic_DNA"/>
</dbReference>
<dbReference type="PRINTS" id="PR00625">
    <property type="entry name" value="JDOMAIN"/>
</dbReference>
<feature type="repeat" description="ANK" evidence="3">
    <location>
        <begin position="153"/>
        <end position="185"/>
    </location>
</feature>
<sequence length="898" mass="101754">MASSAITPYSILGVAETSNDLQLRNAYLKLIHQFKADRQKSSANRTITAEQFRKICRAYETLSDHDKRKRYNQRQEWISDLHVSKYTLQQLAAEPDLSLELRQRLKNATLRQINAQDPVTGHTPLYCAARACNVEAVYYLIEQGADSDLSQRTGSTALHVAAFYGHPEIIRCLLECGANYQLKNSHGNTAEQESHDDEVRKTFAELKQMPFVQAATNQLDWFKKNIKNIREHIDTQYPPQQRTLLHCACKKGYFDLAKWFIEERSAQLDIIDINLNSALHLAAYGGHASIIEYLLNKGANSTLINKWGMTAEQEGLINGNQITDIFRLMRERNMFEMAKNGVDWWFQYHFDGKSPNAVDHTGTSLLYVACRFGQTSVAKCLLQKGANINVQIPNKGSTPLHGAAYNGHLSTVQLLLSRGADVSIRNKYDATALDEAKGDEIKKLLQEYRNNLAVDKYIPVHLFEDGASSGNEPIVKVQLHCDATISDLIKAIPEPYHNKYRWFSIARSPLDFDNETTTLISAVCRARYASSKFVDLPICLITYNSPRYMNSGYTQRDELVSSNLRIFQGKFQSKCKDASFQIKAKSKEEQTYNIKNLLFTFASGCADKNILIEVKYIFAPDPEQFQLPRCVCLFQTNYTNKHDKLNDMPNVTVNDETNVKLYTWMPNSAYWFSYSNQHNRLPRIGSLHALIRHAEIFPNALYLPPDMFIEAAVGQKFQLRQTPVMCHYLKICNYDPQLFPHTAYHGTSVNVIRSILMDGLVMPSTVVSNGFRVCPPANHIPRGEEAFGIPDFANAIFVSPSIYYCSDPVYAVTFSHDDQRMIAVLECQVQKDAYLAFPSTVSTYKAHSSDNLDAIEWRINCPAAIRITGILFIPVVKSRTEAARSRAKKLDVDPNALA</sequence>
<dbReference type="PRINTS" id="PR01415">
    <property type="entry name" value="ANKYRIN"/>
</dbReference>
<feature type="repeat" description="ANK" evidence="3">
    <location>
        <begin position="274"/>
        <end position="306"/>
    </location>
</feature>
<dbReference type="Gene3D" id="1.10.287.110">
    <property type="entry name" value="DnaJ domain"/>
    <property type="match status" value="1"/>
</dbReference>
<dbReference type="GO" id="GO:0070531">
    <property type="term" value="C:BRCA1-A complex"/>
    <property type="evidence" value="ECO:0007669"/>
    <property type="project" value="TreeGrafter"/>
</dbReference>
<dbReference type="PROSITE" id="PS50088">
    <property type="entry name" value="ANK_REPEAT"/>
    <property type="match status" value="5"/>
</dbReference>
<accession>A0A813T5H1</accession>
<dbReference type="SUPFAM" id="SSF46565">
    <property type="entry name" value="Chaperone J-domain"/>
    <property type="match status" value="1"/>
</dbReference>
<evidence type="ECO:0000313" key="6">
    <source>
        <dbReference type="Proteomes" id="UP000663864"/>
    </source>
</evidence>
<dbReference type="PANTHER" id="PTHR24171">
    <property type="entry name" value="ANKYRIN REPEAT DOMAIN-CONTAINING PROTEIN 39-RELATED"/>
    <property type="match status" value="1"/>
</dbReference>
<feature type="repeat" description="ANK" evidence="3">
    <location>
        <begin position="120"/>
        <end position="152"/>
    </location>
</feature>
<dbReference type="InterPro" id="IPR036770">
    <property type="entry name" value="Ankyrin_rpt-contain_sf"/>
</dbReference>
<dbReference type="SUPFAM" id="SSF48403">
    <property type="entry name" value="Ankyrin repeat"/>
    <property type="match status" value="1"/>
</dbReference>
<dbReference type="Gene3D" id="1.25.40.20">
    <property type="entry name" value="Ankyrin repeat-containing domain"/>
    <property type="match status" value="3"/>
</dbReference>
<dbReference type="GO" id="GO:0031436">
    <property type="term" value="C:BRCA1-BARD1 complex"/>
    <property type="evidence" value="ECO:0007669"/>
    <property type="project" value="TreeGrafter"/>
</dbReference>
<feature type="repeat" description="ANK" evidence="3">
    <location>
        <begin position="395"/>
        <end position="427"/>
    </location>
</feature>
<dbReference type="PROSITE" id="PS50076">
    <property type="entry name" value="DNAJ_2"/>
    <property type="match status" value="1"/>
</dbReference>
<dbReference type="InterPro" id="IPR036869">
    <property type="entry name" value="J_dom_sf"/>
</dbReference>
<dbReference type="Proteomes" id="UP000663864">
    <property type="component" value="Unassembled WGS sequence"/>
</dbReference>
<dbReference type="InterPro" id="IPR018253">
    <property type="entry name" value="DnaJ_domain_CS"/>
</dbReference>
<dbReference type="GO" id="GO:0085020">
    <property type="term" value="P:protein K6-linked ubiquitination"/>
    <property type="evidence" value="ECO:0007669"/>
    <property type="project" value="TreeGrafter"/>
</dbReference>
<comment type="caution">
    <text evidence="5">The sequence shown here is derived from an EMBL/GenBank/DDBJ whole genome shotgun (WGS) entry which is preliminary data.</text>
</comment>
<dbReference type="PROSITE" id="PS00636">
    <property type="entry name" value="DNAJ_1"/>
    <property type="match status" value="1"/>
</dbReference>
<evidence type="ECO:0000313" key="5">
    <source>
        <dbReference type="EMBL" id="CAF0804540.1"/>
    </source>
</evidence>
<organism evidence="5 6">
    <name type="scientific">Rotaria sordida</name>
    <dbReference type="NCBI Taxonomy" id="392033"/>
    <lineage>
        <taxon>Eukaryota</taxon>
        <taxon>Metazoa</taxon>
        <taxon>Spiralia</taxon>
        <taxon>Gnathifera</taxon>
        <taxon>Rotifera</taxon>
        <taxon>Eurotatoria</taxon>
        <taxon>Bdelloidea</taxon>
        <taxon>Philodinida</taxon>
        <taxon>Philodinidae</taxon>
        <taxon>Rotaria</taxon>
    </lineage>
</organism>
<dbReference type="InterPro" id="IPR002110">
    <property type="entry name" value="Ankyrin_rpt"/>
</dbReference>
<dbReference type="Pfam" id="PF00226">
    <property type="entry name" value="DnaJ"/>
    <property type="match status" value="1"/>
</dbReference>
<reference evidence="5" key="1">
    <citation type="submission" date="2021-02" db="EMBL/GenBank/DDBJ databases">
        <authorList>
            <person name="Nowell W R."/>
        </authorList>
    </citation>
    <scope>NUCLEOTIDE SEQUENCE</scope>
</reference>
<evidence type="ECO:0000256" key="1">
    <source>
        <dbReference type="ARBA" id="ARBA00022737"/>
    </source>
</evidence>